<dbReference type="InterPro" id="IPR011761">
    <property type="entry name" value="ATP-grasp"/>
</dbReference>
<dbReference type="Gene3D" id="3.30.1490.20">
    <property type="entry name" value="ATP-grasp fold, A domain"/>
    <property type="match status" value="1"/>
</dbReference>
<dbReference type="EMBL" id="JAOYOD010000001">
    <property type="protein sequence ID" value="MCV9389375.1"/>
    <property type="molecule type" value="Genomic_DNA"/>
</dbReference>
<gene>
    <name evidence="3" type="ORF">N7U62_22100</name>
</gene>
<feature type="domain" description="ATP-grasp" evidence="2">
    <location>
        <begin position="287"/>
        <end position="481"/>
    </location>
</feature>
<dbReference type="RefSeq" id="WP_264140296.1">
    <property type="nucleotide sequence ID" value="NZ_JAOYOD010000001.1"/>
</dbReference>
<dbReference type="InterPro" id="IPR025839">
    <property type="entry name" value="RLAN_dom"/>
</dbReference>
<evidence type="ECO:0000256" key="1">
    <source>
        <dbReference type="PROSITE-ProRule" id="PRU00409"/>
    </source>
</evidence>
<proteinExistence type="predicted"/>
<dbReference type="Pfam" id="PF14401">
    <property type="entry name" value="RLAN"/>
    <property type="match status" value="1"/>
</dbReference>
<dbReference type="InterPro" id="IPR013651">
    <property type="entry name" value="ATP-grasp_RimK-type"/>
</dbReference>
<name>A0ABT3D0A1_9BACT</name>
<dbReference type="PANTHER" id="PTHR21621:SF0">
    <property type="entry name" value="BETA-CITRYLGLUTAMATE SYNTHASE B-RELATED"/>
    <property type="match status" value="1"/>
</dbReference>
<organism evidence="3 4">
    <name type="scientific">Reichenbachiella ulvae</name>
    <dbReference type="NCBI Taxonomy" id="2980104"/>
    <lineage>
        <taxon>Bacteria</taxon>
        <taxon>Pseudomonadati</taxon>
        <taxon>Bacteroidota</taxon>
        <taxon>Cytophagia</taxon>
        <taxon>Cytophagales</taxon>
        <taxon>Reichenbachiellaceae</taxon>
        <taxon>Reichenbachiella</taxon>
    </lineage>
</organism>
<dbReference type="Proteomes" id="UP001300692">
    <property type="component" value="Unassembled WGS sequence"/>
</dbReference>
<comment type="caution">
    <text evidence="3">The sequence shown here is derived from an EMBL/GenBank/DDBJ whole genome shotgun (WGS) entry which is preliminary data.</text>
</comment>
<reference evidence="3 4" key="1">
    <citation type="submission" date="2022-10" db="EMBL/GenBank/DDBJ databases">
        <title>Comparative genomics and taxonomic characterization of three novel marine species of genus Reichenbachiella exhibiting antioxidant and polysaccharide degradation activities.</title>
        <authorList>
            <person name="Muhammad N."/>
            <person name="Lee Y.-J."/>
            <person name="Ko J."/>
            <person name="Kim S.-G."/>
        </authorList>
    </citation>
    <scope>NUCLEOTIDE SEQUENCE [LARGE SCALE GENOMIC DNA]</scope>
    <source>
        <strain evidence="3 4">ABR2-5</strain>
    </source>
</reference>
<accession>A0ABT3D0A1</accession>
<dbReference type="PROSITE" id="PS50975">
    <property type="entry name" value="ATP_GRASP"/>
    <property type="match status" value="1"/>
</dbReference>
<keyword evidence="4" id="KW-1185">Reference proteome</keyword>
<dbReference type="Pfam" id="PF08443">
    <property type="entry name" value="RimK"/>
    <property type="match status" value="1"/>
</dbReference>
<dbReference type="InterPro" id="IPR013815">
    <property type="entry name" value="ATP_grasp_subdomain_1"/>
</dbReference>
<evidence type="ECO:0000313" key="3">
    <source>
        <dbReference type="EMBL" id="MCV9389375.1"/>
    </source>
</evidence>
<dbReference type="PANTHER" id="PTHR21621">
    <property type="entry name" value="RIBOSOMAL PROTEIN S6 MODIFICATION PROTEIN"/>
    <property type="match status" value="1"/>
</dbReference>
<dbReference type="SUPFAM" id="SSF56059">
    <property type="entry name" value="Glutathione synthetase ATP-binding domain-like"/>
    <property type="match status" value="1"/>
</dbReference>
<evidence type="ECO:0000259" key="2">
    <source>
        <dbReference type="PROSITE" id="PS50975"/>
    </source>
</evidence>
<sequence length="482" mass="55437">MSLKIIVTDTPADWQNLQLDIDVVTPGEYFADEAFQKAKKYRVINLCKSFQYHSLGYYVSLLAEARRHKVMPEISTLLDFRFPSLVREDAEDFEELIQQGLKKEKTDKLELLICFGKTHLPEFNKIGTLMFNLFQVPILKAVFIKKDKWVLAQLKPLNLNEFPTIHSDHLKASLEEYLQGKKRLQKSYSRKKYDLAILVNPEEETPPSNQKAIRNFQKAGEKVGFNVDLITKNDFAKLIQYDALFIRETTNVNHYTFKFAKKAASEGLVVIDDPDSILKCTNKVYLSELLRAHQVPTPKYWIIKKDKLSQLKSYNLDYPIILKQPDGSFSKGVKKAKSEEEFLSVLKDFFQTSELVIAQEFIPTEFDWRIGVLNGKALFVCKYYMAANHWQIMNWKTGVMEEGDSETLAVEDAPKALVDLAIKATSLIGNGFYGVDIKQVGKKYYVIEVNDNPSLDHGVEDQVLKQQLYVTIMQELMNRLVG</sequence>
<protein>
    <submittedName>
        <fullName evidence="3">RimK family protein</fullName>
    </submittedName>
</protein>
<keyword evidence="1" id="KW-0067">ATP-binding</keyword>
<evidence type="ECO:0000313" key="4">
    <source>
        <dbReference type="Proteomes" id="UP001300692"/>
    </source>
</evidence>
<dbReference type="Gene3D" id="3.30.470.20">
    <property type="entry name" value="ATP-grasp fold, B domain"/>
    <property type="match status" value="1"/>
</dbReference>
<keyword evidence="1" id="KW-0547">Nucleotide-binding</keyword>